<name>A0A9X0DLT9_9HELO</name>
<keyword evidence="2" id="KW-1185">Reference proteome</keyword>
<dbReference type="Pfam" id="PF11917">
    <property type="entry name" value="DUF3435"/>
    <property type="match status" value="1"/>
</dbReference>
<dbReference type="OrthoDB" id="4485682at2759"/>
<dbReference type="Proteomes" id="UP001152300">
    <property type="component" value="Unassembled WGS sequence"/>
</dbReference>
<accession>A0A9X0DLT9</accession>
<organism evidence="1 2">
    <name type="scientific">Sclerotinia nivalis</name>
    <dbReference type="NCBI Taxonomy" id="352851"/>
    <lineage>
        <taxon>Eukaryota</taxon>
        <taxon>Fungi</taxon>
        <taxon>Dikarya</taxon>
        <taxon>Ascomycota</taxon>
        <taxon>Pezizomycotina</taxon>
        <taxon>Leotiomycetes</taxon>
        <taxon>Helotiales</taxon>
        <taxon>Sclerotiniaceae</taxon>
        <taxon>Sclerotinia</taxon>
    </lineage>
</organism>
<sequence length="155" mass="18209">MILFLHWVYKTYLTKKRKKGKRKSVNQYWRDFKMLYRRVNSTFINANDSNKVVKLTSYCFHQSTANTIDDIASDAVHNQIMRHDPFTGVFNRVYINNIIRFNVQNAFLENEISDNGLTRAFTHISIRYNPSVPNEVLTEIMNSLLTADPDIVDLE</sequence>
<evidence type="ECO:0000313" key="2">
    <source>
        <dbReference type="Proteomes" id="UP001152300"/>
    </source>
</evidence>
<dbReference type="PANTHER" id="PTHR37535">
    <property type="entry name" value="FLUG DOMAIN PROTEIN"/>
    <property type="match status" value="1"/>
</dbReference>
<dbReference type="InterPro" id="IPR021842">
    <property type="entry name" value="DUF3435"/>
</dbReference>
<protein>
    <submittedName>
        <fullName evidence="1">Uncharacterized protein</fullName>
    </submittedName>
</protein>
<dbReference type="PANTHER" id="PTHR37535:SF4">
    <property type="entry name" value="FLUG DOMAIN-CONTAINING PROTEIN"/>
    <property type="match status" value="1"/>
</dbReference>
<dbReference type="EMBL" id="JAPEIS010000006">
    <property type="protein sequence ID" value="KAJ8065403.1"/>
    <property type="molecule type" value="Genomic_DNA"/>
</dbReference>
<evidence type="ECO:0000313" key="1">
    <source>
        <dbReference type="EMBL" id="KAJ8065403.1"/>
    </source>
</evidence>
<dbReference type="AlphaFoldDB" id="A0A9X0DLT9"/>
<reference evidence="1" key="1">
    <citation type="submission" date="2022-11" db="EMBL/GenBank/DDBJ databases">
        <title>Genome Resource of Sclerotinia nivalis Strain SnTB1, a Plant Pathogen Isolated from American Ginseng.</title>
        <authorList>
            <person name="Fan S."/>
        </authorList>
    </citation>
    <scope>NUCLEOTIDE SEQUENCE</scope>
    <source>
        <strain evidence="1">SnTB1</strain>
    </source>
</reference>
<proteinExistence type="predicted"/>
<comment type="caution">
    <text evidence="1">The sequence shown here is derived from an EMBL/GenBank/DDBJ whole genome shotgun (WGS) entry which is preliminary data.</text>
</comment>
<gene>
    <name evidence="1" type="ORF">OCU04_006091</name>
</gene>